<dbReference type="AlphaFoldDB" id="A0A0G4IQL5"/>
<evidence type="ECO:0000256" key="1">
    <source>
        <dbReference type="ARBA" id="ARBA00010568"/>
    </source>
</evidence>
<dbReference type="InterPro" id="IPR023398">
    <property type="entry name" value="TIF_eIF4e-like"/>
</dbReference>
<feature type="non-terminal residue" evidence="2">
    <location>
        <position position="1"/>
    </location>
</feature>
<dbReference type="InterPro" id="IPR015034">
    <property type="entry name" value="Bles03"/>
</dbReference>
<comment type="similarity">
    <text evidence="1">Belongs to the UPF0696 family.</text>
</comment>
<dbReference type="Proteomes" id="UP000039324">
    <property type="component" value="Unassembled WGS sequence"/>
</dbReference>
<reference evidence="2 3" key="1">
    <citation type="submission" date="2015-02" db="EMBL/GenBank/DDBJ databases">
        <authorList>
            <person name="Chooi Y.-H."/>
        </authorList>
    </citation>
    <scope>NUCLEOTIDE SEQUENCE [LARGE SCALE GENOMIC DNA]</scope>
    <source>
        <strain evidence="2">E3</strain>
    </source>
</reference>
<dbReference type="Pfam" id="PF08939">
    <property type="entry name" value="Bles03"/>
    <property type="match status" value="1"/>
</dbReference>
<sequence length="162" mass="18382">LKEYPPSRITTYQYAWIYVPSPEEEIEPGNVKRLKREWDALDAKGKATESALLQLALKNRVLSGKWMIYRDRATIDQAWNPIAREVAAGRLGVSPYSPGTKTKNDICIYTASFANVTEIRELRQGLTRLGFTEPLEYKPDAFTLVGIYPGNKWGIPEGLYVE</sequence>
<evidence type="ECO:0008006" key="4">
    <source>
        <dbReference type="Google" id="ProtNLM"/>
    </source>
</evidence>
<keyword evidence="3" id="KW-1185">Reference proteome</keyword>
<proteinExistence type="inferred from homology"/>
<name>A0A0G4IQL5_PLABS</name>
<evidence type="ECO:0000313" key="3">
    <source>
        <dbReference type="Proteomes" id="UP000039324"/>
    </source>
</evidence>
<organism evidence="2 3">
    <name type="scientific">Plasmodiophora brassicae</name>
    <name type="common">Clubroot disease agent</name>
    <dbReference type="NCBI Taxonomy" id="37360"/>
    <lineage>
        <taxon>Eukaryota</taxon>
        <taxon>Sar</taxon>
        <taxon>Rhizaria</taxon>
        <taxon>Endomyxa</taxon>
        <taxon>Phytomyxea</taxon>
        <taxon>Plasmodiophorida</taxon>
        <taxon>Plasmodiophoridae</taxon>
        <taxon>Plasmodiophora</taxon>
    </lineage>
</organism>
<protein>
    <recommendedName>
        <fullName evidence="4">DUF1917 domain-containing protein</fullName>
    </recommendedName>
</protein>
<dbReference type="OMA" id="PRTENIN"/>
<dbReference type="OrthoDB" id="10067381at2759"/>
<gene>
    <name evidence="2" type="ORF">PBRA_000809</name>
</gene>
<dbReference type="SUPFAM" id="SSF55418">
    <property type="entry name" value="eIF4e-like"/>
    <property type="match status" value="1"/>
</dbReference>
<dbReference type="EMBL" id="CDSF01000079">
    <property type="protein sequence ID" value="CEO97464.1"/>
    <property type="molecule type" value="Genomic_DNA"/>
</dbReference>
<evidence type="ECO:0000313" key="2">
    <source>
        <dbReference type="EMBL" id="CEO97464.1"/>
    </source>
</evidence>
<dbReference type="PANTHER" id="PTHR31977">
    <property type="entry name" value="UPF0696 PROTEIN C11ORF68"/>
    <property type="match status" value="1"/>
</dbReference>
<dbReference type="PANTHER" id="PTHR31977:SF1">
    <property type="entry name" value="UPF0696 PROTEIN C11ORF68"/>
    <property type="match status" value="1"/>
</dbReference>
<accession>A0A0G4IQL5</accession>
<dbReference type="Gene3D" id="3.30.760.10">
    <property type="entry name" value="RNA Cap, Translation Initiation Factor Eif4e"/>
    <property type="match status" value="1"/>
</dbReference>